<dbReference type="EMBL" id="JAAXOW010000007">
    <property type="protein sequence ID" value="NKX94262.1"/>
    <property type="molecule type" value="Genomic_DNA"/>
</dbReference>
<dbReference type="Proteomes" id="UP000774283">
    <property type="component" value="Unassembled WGS sequence"/>
</dbReference>
<feature type="region of interest" description="Disordered" evidence="7">
    <location>
        <begin position="570"/>
        <end position="604"/>
    </location>
</feature>
<dbReference type="InterPro" id="IPR027417">
    <property type="entry name" value="P-loop_NTPase"/>
</dbReference>
<evidence type="ECO:0000256" key="4">
    <source>
        <dbReference type="ARBA" id="ARBA00022692"/>
    </source>
</evidence>
<comment type="subcellular location">
    <subcellularLocation>
        <location evidence="1">Cell membrane</location>
        <topology evidence="1">Multi-pass membrane protein</topology>
    </subcellularLocation>
</comment>
<sequence length="604" mass="64731">MTRNERVLVLLVLTSILLAFYGVAGTVAVRVTCGDWPQGGRGPLGGVMFLLTRDVETSIGTVDGCAPATSTVAVALVCVTVAMLAAVGVIVYKIHAYRLTPAYLRKQILSRREIAGRAEVRREMGPATAVRRGRQVRPTLDNPKTVDIAWQLGLSTGVEVWVSMEDAVLLLGPPRSGKGFTVLTSVIVEAPGAVVTTSSRGDNMEATIAARARKGPVYLFDPEKVTGRATSIRWSPVRGCEVGETAKKRAGVLVAGTGLGSGQNQEWAGKAADVLQCLLHAAAVGGVSLAELHTWTKSPTAARRALAILDTKSNLGWGPMLRTVLDMEQKARDNQWFGVQSALSALDVPDVRRVFEVGPGEAMFDPEAFLAQAGTLYLTAELRQSISAPGGVGVFFSMLLDDIAAAAHRVAMRSPGGRLDPPCTFVLDEIANIHPWQGLPQAMAAGSGEGLQVVAVFQSRNQAREGWGTNGEGTIWESATRKLILGGAADASDLRNLSDLLGMREEVAMSQSWSASTDVNHSEQLRERPVLSLDELRRLPERNVLLVAGRARPMLVDLIPWPERPWAKEVHESKAWHKKHPASDGTTSTLGLTYGARPTTPEES</sequence>
<dbReference type="RefSeq" id="WP_168448336.1">
    <property type="nucleotide sequence ID" value="NZ_JAAXOW010000007.1"/>
</dbReference>
<dbReference type="Pfam" id="PF12696">
    <property type="entry name" value="TraG-D_C"/>
    <property type="match status" value="1"/>
</dbReference>
<keyword evidence="4 8" id="KW-0812">Transmembrane</keyword>
<dbReference type="InterPro" id="IPR032689">
    <property type="entry name" value="TraG-D_C"/>
</dbReference>
<gene>
    <name evidence="10" type="ORF">HF995_13450</name>
</gene>
<keyword evidence="11" id="KW-1185">Reference proteome</keyword>
<evidence type="ECO:0000256" key="2">
    <source>
        <dbReference type="ARBA" id="ARBA00008806"/>
    </source>
</evidence>
<dbReference type="PANTHER" id="PTHR37937:SF1">
    <property type="entry name" value="CONJUGATIVE TRANSFER: DNA TRANSPORT"/>
    <property type="match status" value="1"/>
</dbReference>
<evidence type="ECO:0000259" key="9">
    <source>
        <dbReference type="Pfam" id="PF12696"/>
    </source>
</evidence>
<dbReference type="Gene3D" id="3.40.50.300">
    <property type="entry name" value="P-loop containing nucleotide triphosphate hydrolases"/>
    <property type="match status" value="1"/>
</dbReference>
<dbReference type="PANTHER" id="PTHR37937">
    <property type="entry name" value="CONJUGATIVE TRANSFER: DNA TRANSPORT"/>
    <property type="match status" value="1"/>
</dbReference>
<reference evidence="10 11" key="1">
    <citation type="submission" date="2020-04" db="EMBL/GenBank/DDBJ databases">
        <title>MicrobeNet Type strains.</title>
        <authorList>
            <person name="Nicholson A.C."/>
        </authorList>
    </citation>
    <scope>NUCLEOTIDE SEQUENCE [LARGE SCALE GENOMIC DNA]</scope>
    <source>
        <strain evidence="10 11">ATCC BAA-789</strain>
    </source>
</reference>
<dbReference type="AlphaFoldDB" id="A0A9X5IQK2"/>
<evidence type="ECO:0000256" key="5">
    <source>
        <dbReference type="ARBA" id="ARBA00022989"/>
    </source>
</evidence>
<evidence type="ECO:0000256" key="7">
    <source>
        <dbReference type="SAM" id="MobiDB-lite"/>
    </source>
</evidence>
<feature type="transmembrane region" description="Helical" evidence="8">
    <location>
        <begin position="72"/>
        <end position="92"/>
    </location>
</feature>
<evidence type="ECO:0000256" key="1">
    <source>
        <dbReference type="ARBA" id="ARBA00004651"/>
    </source>
</evidence>
<evidence type="ECO:0000313" key="11">
    <source>
        <dbReference type="Proteomes" id="UP000774283"/>
    </source>
</evidence>
<dbReference type="InterPro" id="IPR003688">
    <property type="entry name" value="TraG/VirD4"/>
</dbReference>
<proteinExistence type="inferred from homology"/>
<evidence type="ECO:0000256" key="8">
    <source>
        <dbReference type="SAM" id="Phobius"/>
    </source>
</evidence>
<evidence type="ECO:0000256" key="6">
    <source>
        <dbReference type="ARBA" id="ARBA00023136"/>
    </source>
</evidence>
<protein>
    <submittedName>
        <fullName evidence="10">TraM recognition domain-containing protein</fullName>
    </submittedName>
</protein>
<feature type="domain" description="TraD/TraG TraM recognition site" evidence="9">
    <location>
        <begin position="422"/>
        <end position="540"/>
    </location>
</feature>
<dbReference type="Pfam" id="PF02534">
    <property type="entry name" value="T4SS-DNA_transf"/>
    <property type="match status" value="1"/>
</dbReference>
<keyword evidence="5 8" id="KW-1133">Transmembrane helix</keyword>
<dbReference type="CDD" id="cd01127">
    <property type="entry name" value="TrwB_TraG_TraD_VirD4"/>
    <property type="match status" value="1"/>
</dbReference>
<evidence type="ECO:0000256" key="3">
    <source>
        <dbReference type="ARBA" id="ARBA00022475"/>
    </source>
</evidence>
<comment type="caution">
    <text evidence="10">The sequence shown here is derived from an EMBL/GenBank/DDBJ whole genome shotgun (WGS) entry which is preliminary data.</text>
</comment>
<comment type="similarity">
    <text evidence="2">Belongs to the VirD4/TraG family.</text>
</comment>
<name>A0A9X5IQK2_9MICO</name>
<dbReference type="GO" id="GO:0005886">
    <property type="term" value="C:plasma membrane"/>
    <property type="evidence" value="ECO:0007669"/>
    <property type="project" value="UniProtKB-SubCell"/>
</dbReference>
<evidence type="ECO:0000313" key="10">
    <source>
        <dbReference type="EMBL" id="NKX94262.1"/>
    </source>
</evidence>
<dbReference type="SUPFAM" id="SSF52540">
    <property type="entry name" value="P-loop containing nucleoside triphosphate hydrolases"/>
    <property type="match status" value="1"/>
</dbReference>
<accession>A0A9X5IQK2</accession>
<keyword evidence="6 8" id="KW-0472">Membrane</keyword>
<keyword evidence="3" id="KW-1003">Cell membrane</keyword>
<dbReference type="InterPro" id="IPR051539">
    <property type="entry name" value="T4SS-coupling_protein"/>
</dbReference>
<organism evidence="10 11">
    <name type="scientific">Sanguibacter hominis ATCC BAA-789</name>
    <dbReference type="NCBI Taxonomy" id="1312740"/>
    <lineage>
        <taxon>Bacteria</taxon>
        <taxon>Bacillati</taxon>
        <taxon>Actinomycetota</taxon>
        <taxon>Actinomycetes</taxon>
        <taxon>Micrococcales</taxon>
        <taxon>Sanguibacteraceae</taxon>
        <taxon>Sanguibacter</taxon>
    </lineage>
</organism>